<dbReference type="EMBL" id="AWWV01008493">
    <property type="protein sequence ID" value="OMO90172.1"/>
    <property type="molecule type" value="Genomic_DNA"/>
</dbReference>
<dbReference type="Proteomes" id="UP000188268">
    <property type="component" value="Unassembled WGS sequence"/>
</dbReference>
<evidence type="ECO:0000256" key="1">
    <source>
        <dbReference type="SAM" id="Phobius"/>
    </source>
</evidence>
<proteinExistence type="predicted"/>
<keyword evidence="1" id="KW-0812">Transmembrane</keyword>
<dbReference type="Gramene" id="OMO90172">
    <property type="protein sequence ID" value="OMO90172"/>
    <property type="gene ID" value="CCACVL1_07501"/>
</dbReference>
<keyword evidence="1" id="KW-1133">Transmembrane helix</keyword>
<dbReference type="AlphaFoldDB" id="A0A1R3J5T9"/>
<evidence type="ECO:0000313" key="3">
    <source>
        <dbReference type="Proteomes" id="UP000188268"/>
    </source>
</evidence>
<keyword evidence="1" id="KW-0472">Membrane</keyword>
<organism evidence="2 3">
    <name type="scientific">Corchorus capsularis</name>
    <name type="common">Jute</name>
    <dbReference type="NCBI Taxonomy" id="210143"/>
    <lineage>
        <taxon>Eukaryota</taxon>
        <taxon>Viridiplantae</taxon>
        <taxon>Streptophyta</taxon>
        <taxon>Embryophyta</taxon>
        <taxon>Tracheophyta</taxon>
        <taxon>Spermatophyta</taxon>
        <taxon>Magnoliopsida</taxon>
        <taxon>eudicotyledons</taxon>
        <taxon>Gunneridae</taxon>
        <taxon>Pentapetalae</taxon>
        <taxon>rosids</taxon>
        <taxon>malvids</taxon>
        <taxon>Malvales</taxon>
        <taxon>Malvaceae</taxon>
        <taxon>Grewioideae</taxon>
        <taxon>Apeibeae</taxon>
        <taxon>Corchorus</taxon>
    </lineage>
</organism>
<reference evidence="2 3" key="1">
    <citation type="submission" date="2013-09" db="EMBL/GenBank/DDBJ databases">
        <title>Corchorus capsularis genome sequencing.</title>
        <authorList>
            <person name="Alam M."/>
            <person name="Haque M.S."/>
            <person name="Islam M.S."/>
            <person name="Emdad E.M."/>
            <person name="Islam M.M."/>
            <person name="Ahmed B."/>
            <person name="Halim A."/>
            <person name="Hossen Q.M.M."/>
            <person name="Hossain M.Z."/>
            <person name="Ahmed R."/>
            <person name="Khan M.M."/>
            <person name="Islam R."/>
            <person name="Rashid M.M."/>
            <person name="Khan S.A."/>
            <person name="Rahman M.S."/>
            <person name="Alam M."/>
        </authorList>
    </citation>
    <scope>NUCLEOTIDE SEQUENCE [LARGE SCALE GENOMIC DNA]</scope>
    <source>
        <strain evidence="3">cv. CVL-1</strain>
        <tissue evidence="2">Whole seedling</tissue>
    </source>
</reference>
<gene>
    <name evidence="2" type="ORF">CCACVL1_07501</name>
</gene>
<feature type="transmembrane region" description="Helical" evidence="1">
    <location>
        <begin position="6"/>
        <end position="28"/>
    </location>
</feature>
<protein>
    <submittedName>
        <fullName evidence="2">Uncharacterized protein</fullName>
    </submittedName>
</protein>
<name>A0A1R3J5T9_COCAP</name>
<comment type="caution">
    <text evidence="2">The sequence shown here is derived from an EMBL/GenBank/DDBJ whole genome shotgun (WGS) entry which is preliminary data.</text>
</comment>
<keyword evidence="3" id="KW-1185">Reference proteome</keyword>
<accession>A0A1R3J5T9</accession>
<sequence length="47" mass="5287">MANSGVNFAAFLSNAAICPTTIIITAFIRCKRWHIDILAAFILRKHR</sequence>
<evidence type="ECO:0000313" key="2">
    <source>
        <dbReference type="EMBL" id="OMO90172.1"/>
    </source>
</evidence>